<dbReference type="OrthoDB" id="1744387at2759"/>
<dbReference type="AlphaFoldDB" id="A0A7J6VJ09"/>
<dbReference type="GO" id="GO:0005634">
    <property type="term" value="C:nucleus"/>
    <property type="evidence" value="ECO:0007669"/>
    <property type="project" value="TreeGrafter"/>
</dbReference>
<dbReference type="GO" id="GO:0004534">
    <property type="term" value="F:5'-3' RNA exonuclease activity"/>
    <property type="evidence" value="ECO:0007669"/>
    <property type="project" value="TreeGrafter"/>
</dbReference>
<dbReference type="Proteomes" id="UP000554482">
    <property type="component" value="Unassembled WGS sequence"/>
</dbReference>
<dbReference type="EMBL" id="JABWDY010032428">
    <property type="protein sequence ID" value="KAF5184195.1"/>
    <property type="molecule type" value="Genomic_DNA"/>
</dbReference>
<dbReference type="Gene3D" id="1.25.40.1050">
    <property type="match status" value="1"/>
</dbReference>
<feature type="domain" description="Xrn1 helical" evidence="2">
    <location>
        <begin position="36"/>
        <end position="208"/>
    </location>
</feature>
<sequence>MMKNDEWVKKEREKRFQGPPNVKRKKSGSFWSSITYSTDSPVQSSGAKELQKSVNSSAADGSIVTVDNIKLEQEGWKERFYAEKFEAKTDDERDKIRKHAVLKYIEGMCWVMRYYYEGVCSWQWFYPYHYAPFASDFIDLEHLEIHFSPGKPFKPFDQLMGVLPAASAHALPLCYRELMTDASSPILDFYPADFELDMNGKTAKWQVIRDQTHSF</sequence>
<proteinExistence type="predicted"/>
<gene>
    <name evidence="3" type="ORF">FRX31_026218</name>
</gene>
<dbReference type="PANTHER" id="PTHR12341">
    <property type="entry name" value="5'-&gt;3' EXORIBONUCLEASE"/>
    <property type="match status" value="1"/>
</dbReference>
<organism evidence="3 4">
    <name type="scientific">Thalictrum thalictroides</name>
    <name type="common">Rue-anemone</name>
    <name type="synonym">Anemone thalictroides</name>
    <dbReference type="NCBI Taxonomy" id="46969"/>
    <lineage>
        <taxon>Eukaryota</taxon>
        <taxon>Viridiplantae</taxon>
        <taxon>Streptophyta</taxon>
        <taxon>Embryophyta</taxon>
        <taxon>Tracheophyta</taxon>
        <taxon>Spermatophyta</taxon>
        <taxon>Magnoliopsida</taxon>
        <taxon>Ranunculales</taxon>
        <taxon>Ranunculaceae</taxon>
        <taxon>Thalictroideae</taxon>
        <taxon>Thalictrum</taxon>
    </lineage>
</organism>
<dbReference type="GO" id="GO:0000956">
    <property type="term" value="P:nuclear-transcribed mRNA catabolic process"/>
    <property type="evidence" value="ECO:0007669"/>
    <property type="project" value="TreeGrafter"/>
</dbReference>
<keyword evidence="4" id="KW-1185">Reference proteome</keyword>
<evidence type="ECO:0000313" key="3">
    <source>
        <dbReference type="EMBL" id="KAF5184195.1"/>
    </source>
</evidence>
<dbReference type="InterPro" id="IPR027073">
    <property type="entry name" value="5_3_exoribonuclease"/>
</dbReference>
<dbReference type="GO" id="GO:0003723">
    <property type="term" value="F:RNA binding"/>
    <property type="evidence" value="ECO:0007669"/>
    <property type="project" value="TreeGrafter"/>
</dbReference>
<name>A0A7J6VJ09_THATH</name>
<evidence type="ECO:0000313" key="4">
    <source>
        <dbReference type="Proteomes" id="UP000554482"/>
    </source>
</evidence>
<evidence type="ECO:0000256" key="1">
    <source>
        <dbReference type="SAM" id="MobiDB-lite"/>
    </source>
</evidence>
<evidence type="ECO:0000259" key="2">
    <source>
        <dbReference type="Pfam" id="PF17846"/>
    </source>
</evidence>
<protein>
    <submittedName>
        <fullName evidence="3">5'-3' exoribonuclease</fullName>
    </submittedName>
</protein>
<feature type="compositionally biased region" description="Basic and acidic residues" evidence="1">
    <location>
        <begin position="1"/>
        <end position="16"/>
    </location>
</feature>
<dbReference type="Pfam" id="PF17846">
    <property type="entry name" value="XRN_M"/>
    <property type="match status" value="1"/>
</dbReference>
<dbReference type="PANTHER" id="PTHR12341:SF53">
    <property type="entry name" value="5'-3' EXORIBONUCLEASE"/>
    <property type="match status" value="1"/>
</dbReference>
<feature type="region of interest" description="Disordered" evidence="1">
    <location>
        <begin position="1"/>
        <end position="28"/>
    </location>
</feature>
<accession>A0A7J6VJ09</accession>
<dbReference type="InterPro" id="IPR041412">
    <property type="entry name" value="Xrn1_helical"/>
</dbReference>
<reference evidence="3 4" key="1">
    <citation type="submission" date="2020-06" db="EMBL/GenBank/DDBJ databases">
        <title>Transcriptomic and genomic resources for Thalictrum thalictroides and T. hernandezii: Facilitating candidate gene discovery in an emerging model plant lineage.</title>
        <authorList>
            <person name="Arias T."/>
            <person name="Riano-Pachon D.M."/>
            <person name="Di Stilio V.S."/>
        </authorList>
    </citation>
    <scope>NUCLEOTIDE SEQUENCE [LARGE SCALE GENOMIC DNA]</scope>
    <source>
        <strain evidence="4">cv. WT478/WT964</strain>
        <tissue evidence="3">Leaves</tissue>
    </source>
</reference>
<comment type="caution">
    <text evidence="3">The sequence shown here is derived from an EMBL/GenBank/DDBJ whole genome shotgun (WGS) entry which is preliminary data.</text>
</comment>